<gene>
    <name evidence="2" type="ORF">IQ217_00940</name>
</gene>
<sequence>MNTRFFLNFLTAAKRNTGFAMPMVIMGGLVITVAAAAIAMKGMNDQNQVTSKAMKQQSEAVAEAGVTQIQNFLLGSKFMALYPKDKWETAITVNGDGTVVINDTDLQKYVTKIATNLASGGGASGNSACSSGTPPTSAEITTKETQIKSALKDLRTAAVTGKDLVTGDSSKGKFRLTSFSYQGYDSATGQSYYPPAGKSWLAQMTVEGEVPGKETKTTITTTFPISVTPESSDTPFDVSTISPGLWVKEGGVNDLSKSETSYNDSAGTIDGDIAISDCGGNISNTYMGQLNAAQKSRGYEAYRTDAPMPSIPSVPTGVTPYTLSGSASLPRVGEVPAADGYFYYSSPSNLGDITLDHSGGKKYRIYLYGDIPKTTSVNSNCKTTAGCVPTNLQIFGMKSSGGEICMNGNSDRAVDAFVLAPNYALGKTGNGNFYGTFIVKSFGKIGSCGSNNGKLAIVSSQPSNTVPNEFTNTTSSAYPIPAIGASSTWQSLETSTTGTVPSLSPLAQGGRLVSQPPLVSGVSSSSSIASGAASSISSQVSSTASSATSSTSSMASSAQSSVSSTLPLSSITDRVTCIAAGGKWNNGQKSCR</sequence>
<keyword evidence="1" id="KW-0812">Transmembrane</keyword>
<protein>
    <submittedName>
        <fullName evidence="2">Uncharacterized protein</fullName>
    </submittedName>
</protein>
<name>A0ABR9VM97_9SYNC</name>
<organism evidence="2 3">
    <name type="scientific">Synechocystis salina LEGE 00031</name>
    <dbReference type="NCBI Taxonomy" id="1828736"/>
    <lineage>
        <taxon>Bacteria</taxon>
        <taxon>Bacillati</taxon>
        <taxon>Cyanobacteriota</taxon>
        <taxon>Cyanophyceae</taxon>
        <taxon>Synechococcales</taxon>
        <taxon>Merismopediaceae</taxon>
        <taxon>Synechocystis</taxon>
    </lineage>
</organism>
<comment type="caution">
    <text evidence="2">The sequence shown here is derived from an EMBL/GenBank/DDBJ whole genome shotgun (WGS) entry which is preliminary data.</text>
</comment>
<proteinExistence type="predicted"/>
<dbReference type="RefSeq" id="WP_194018587.1">
    <property type="nucleotide sequence ID" value="NZ_JADEVV010000002.1"/>
</dbReference>
<dbReference type="EMBL" id="JADEVV010000002">
    <property type="protein sequence ID" value="MBE9252439.1"/>
    <property type="molecule type" value="Genomic_DNA"/>
</dbReference>
<evidence type="ECO:0000313" key="2">
    <source>
        <dbReference type="EMBL" id="MBE9252439.1"/>
    </source>
</evidence>
<accession>A0ABR9VM97</accession>
<evidence type="ECO:0000313" key="3">
    <source>
        <dbReference type="Proteomes" id="UP000658720"/>
    </source>
</evidence>
<keyword evidence="1" id="KW-1133">Transmembrane helix</keyword>
<feature type="transmembrane region" description="Helical" evidence="1">
    <location>
        <begin position="20"/>
        <end position="40"/>
    </location>
</feature>
<evidence type="ECO:0000256" key="1">
    <source>
        <dbReference type="SAM" id="Phobius"/>
    </source>
</evidence>
<keyword evidence="3" id="KW-1185">Reference proteome</keyword>
<keyword evidence="1" id="KW-0472">Membrane</keyword>
<reference evidence="2 3" key="1">
    <citation type="submission" date="2020-10" db="EMBL/GenBank/DDBJ databases">
        <authorList>
            <person name="Castelo-Branco R."/>
            <person name="Eusebio N."/>
            <person name="Adriana R."/>
            <person name="Vieira A."/>
            <person name="Brugerolle De Fraissinette N."/>
            <person name="Rezende De Castro R."/>
            <person name="Schneider M.P."/>
            <person name="Vasconcelos V."/>
            <person name="Leao P.N."/>
        </authorList>
    </citation>
    <scope>NUCLEOTIDE SEQUENCE [LARGE SCALE GENOMIC DNA]</scope>
    <source>
        <strain evidence="2 3">LEGE 00031</strain>
    </source>
</reference>
<dbReference type="Proteomes" id="UP000658720">
    <property type="component" value="Unassembled WGS sequence"/>
</dbReference>